<protein>
    <submittedName>
        <fullName evidence="2">Uncharacterized protein</fullName>
    </submittedName>
</protein>
<evidence type="ECO:0000313" key="2">
    <source>
        <dbReference type="EMBL" id="SVD13832.1"/>
    </source>
</evidence>
<feature type="region of interest" description="Disordered" evidence="1">
    <location>
        <begin position="1"/>
        <end position="48"/>
    </location>
</feature>
<evidence type="ECO:0000256" key="1">
    <source>
        <dbReference type="SAM" id="MobiDB-lite"/>
    </source>
</evidence>
<sequence>MQAKESNLPSKQGNQIPNECALKSRQNANSVRTSNGELITRQIHKKPY</sequence>
<organism evidence="2">
    <name type="scientific">marine metagenome</name>
    <dbReference type="NCBI Taxonomy" id="408172"/>
    <lineage>
        <taxon>unclassified sequences</taxon>
        <taxon>metagenomes</taxon>
        <taxon>ecological metagenomes</taxon>
    </lineage>
</organism>
<gene>
    <name evidence="2" type="ORF">METZ01_LOCUS366686</name>
</gene>
<accession>A0A382SW87</accession>
<reference evidence="2" key="1">
    <citation type="submission" date="2018-05" db="EMBL/GenBank/DDBJ databases">
        <authorList>
            <person name="Lanie J.A."/>
            <person name="Ng W.-L."/>
            <person name="Kazmierczak K.M."/>
            <person name="Andrzejewski T.M."/>
            <person name="Davidsen T.M."/>
            <person name="Wayne K.J."/>
            <person name="Tettelin H."/>
            <person name="Glass J.I."/>
            <person name="Rusch D."/>
            <person name="Podicherti R."/>
            <person name="Tsui H.-C.T."/>
            <person name="Winkler M.E."/>
        </authorList>
    </citation>
    <scope>NUCLEOTIDE SEQUENCE</scope>
</reference>
<feature type="compositionally biased region" description="Polar residues" evidence="1">
    <location>
        <begin position="1"/>
        <end position="17"/>
    </location>
</feature>
<name>A0A382SW87_9ZZZZ</name>
<dbReference type="EMBL" id="UINC01131864">
    <property type="protein sequence ID" value="SVD13832.1"/>
    <property type="molecule type" value="Genomic_DNA"/>
</dbReference>
<feature type="compositionally biased region" description="Polar residues" evidence="1">
    <location>
        <begin position="24"/>
        <end position="37"/>
    </location>
</feature>
<proteinExistence type="predicted"/>
<dbReference type="AlphaFoldDB" id="A0A382SW87"/>